<feature type="transmembrane region" description="Helical" evidence="8">
    <location>
        <begin position="12"/>
        <end position="29"/>
    </location>
</feature>
<evidence type="ECO:0000256" key="7">
    <source>
        <dbReference type="PIRSR" id="PIRSR604254-1"/>
    </source>
</evidence>
<organism evidence="9 10">
    <name type="scientific">Pararcticibacter amylolyticus</name>
    <dbReference type="NCBI Taxonomy" id="2173175"/>
    <lineage>
        <taxon>Bacteria</taxon>
        <taxon>Pseudomonadati</taxon>
        <taxon>Bacteroidota</taxon>
        <taxon>Sphingobacteriia</taxon>
        <taxon>Sphingobacteriales</taxon>
        <taxon>Sphingobacteriaceae</taxon>
        <taxon>Pararcticibacter</taxon>
    </lineage>
</organism>
<dbReference type="Pfam" id="PF03006">
    <property type="entry name" value="HlyIII"/>
    <property type="match status" value="1"/>
</dbReference>
<evidence type="ECO:0000256" key="4">
    <source>
        <dbReference type="ARBA" id="ARBA00022692"/>
    </source>
</evidence>
<dbReference type="GO" id="GO:0046872">
    <property type="term" value="F:metal ion binding"/>
    <property type="evidence" value="ECO:0007669"/>
    <property type="project" value="UniProtKB-KW"/>
</dbReference>
<feature type="binding site" evidence="7">
    <location>
        <position position="189"/>
    </location>
    <ligand>
        <name>Zn(2+)</name>
        <dbReference type="ChEBI" id="CHEBI:29105"/>
    </ligand>
</feature>
<feature type="transmembrane region" description="Helical" evidence="8">
    <location>
        <begin position="153"/>
        <end position="173"/>
    </location>
</feature>
<dbReference type="InterPro" id="IPR004254">
    <property type="entry name" value="AdipoR/HlyIII-related"/>
</dbReference>
<evidence type="ECO:0000313" key="10">
    <source>
        <dbReference type="Proteomes" id="UP000245647"/>
    </source>
</evidence>
<gene>
    <name evidence="9" type="ORF">DDR33_02380</name>
</gene>
<feature type="binding site" evidence="7">
    <location>
        <position position="185"/>
    </location>
    <ligand>
        <name>Zn(2+)</name>
        <dbReference type="ChEBI" id="CHEBI:29105"/>
    </ligand>
</feature>
<feature type="transmembrane region" description="Helical" evidence="8">
    <location>
        <begin position="130"/>
        <end position="147"/>
    </location>
</feature>
<feature type="binding site" evidence="7">
    <location>
        <position position="58"/>
    </location>
    <ligand>
        <name>Zn(2+)</name>
        <dbReference type="ChEBI" id="CHEBI:29105"/>
    </ligand>
</feature>
<dbReference type="NCBIfam" id="TIGR01065">
    <property type="entry name" value="hlyIII"/>
    <property type="match status" value="1"/>
</dbReference>
<feature type="transmembrane region" description="Helical" evidence="8">
    <location>
        <begin position="100"/>
        <end position="118"/>
    </location>
</feature>
<dbReference type="EMBL" id="QEAS01000001">
    <property type="protein sequence ID" value="PWG82719.1"/>
    <property type="molecule type" value="Genomic_DNA"/>
</dbReference>
<comment type="caution">
    <text evidence="9">The sequence shown here is derived from an EMBL/GenBank/DDBJ whole genome shotgun (WGS) entry which is preliminary data.</text>
</comment>
<evidence type="ECO:0000256" key="6">
    <source>
        <dbReference type="ARBA" id="ARBA00023136"/>
    </source>
</evidence>
<accession>A0A2U2PNF5</accession>
<dbReference type="Proteomes" id="UP000245647">
    <property type="component" value="Unassembled WGS sequence"/>
</dbReference>
<dbReference type="GO" id="GO:0005886">
    <property type="term" value="C:plasma membrane"/>
    <property type="evidence" value="ECO:0007669"/>
    <property type="project" value="UniProtKB-SubCell"/>
</dbReference>
<feature type="transmembrane region" description="Helical" evidence="8">
    <location>
        <begin position="41"/>
        <end position="60"/>
    </location>
</feature>
<dbReference type="GO" id="GO:0140911">
    <property type="term" value="F:pore-forming activity"/>
    <property type="evidence" value="ECO:0007669"/>
    <property type="project" value="InterPro"/>
</dbReference>
<dbReference type="PANTHER" id="PTHR20855">
    <property type="entry name" value="ADIPOR/PROGESTIN RECEPTOR-RELATED"/>
    <property type="match status" value="1"/>
</dbReference>
<keyword evidence="7" id="KW-0862">Zinc</keyword>
<keyword evidence="5 8" id="KW-1133">Transmembrane helix</keyword>
<dbReference type="InterPro" id="IPR005744">
    <property type="entry name" value="Hy-lIII"/>
</dbReference>
<evidence type="ECO:0000256" key="1">
    <source>
        <dbReference type="ARBA" id="ARBA00004651"/>
    </source>
</evidence>
<evidence type="ECO:0000256" key="8">
    <source>
        <dbReference type="SAM" id="Phobius"/>
    </source>
</evidence>
<reference evidence="9 10" key="1">
    <citation type="submission" date="2018-04" db="EMBL/GenBank/DDBJ databases">
        <title>Pedobacter chongqingensis sp. nov., isolated from a rottenly hemp rope.</title>
        <authorList>
            <person name="Cai Y."/>
        </authorList>
    </citation>
    <scope>NUCLEOTIDE SEQUENCE [LARGE SCALE GENOMIC DNA]</scope>
    <source>
        <strain evidence="9 10">FJ4-8</strain>
    </source>
</reference>
<dbReference type="RefSeq" id="WP_109414138.1">
    <property type="nucleotide sequence ID" value="NZ_QEAS01000001.1"/>
</dbReference>
<evidence type="ECO:0000256" key="5">
    <source>
        <dbReference type="ARBA" id="ARBA00022989"/>
    </source>
</evidence>
<dbReference type="PANTHER" id="PTHR20855:SF3">
    <property type="entry name" value="LD03007P"/>
    <property type="match status" value="1"/>
</dbReference>
<evidence type="ECO:0000256" key="2">
    <source>
        <dbReference type="ARBA" id="ARBA00008488"/>
    </source>
</evidence>
<dbReference type="OrthoDB" id="9813689at2"/>
<comment type="subcellular location">
    <subcellularLocation>
        <location evidence="1">Cell membrane</location>
        <topology evidence="1">Multi-pass membrane protein</topology>
    </subcellularLocation>
</comment>
<sequence length="209" mass="23810">MKVIREPVNFYTHAFPAVLAVPAAALLFARSETPAEMISGSVYGACAFILFLISAIYHGFPVTDYWIRFWQKFDHCCIYLMIAGTYTPTSLLVFSGATKWTLFGLIWLIALSGCLLKICNRLTNERISLALYLLMGCMIVPLIHQMLSVLPLAAVVWMLLGGVFYIGGTYFYYKDRPMGKYVHSHGIWHIFVVLGAISHFIYIYFYLFR</sequence>
<keyword evidence="6 8" id="KW-0472">Membrane</keyword>
<comment type="similarity">
    <text evidence="2">Belongs to the UPF0073 (Hly-III) family.</text>
</comment>
<keyword evidence="4 8" id="KW-0812">Transmembrane</keyword>
<protein>
    <submittedName>
        <fullName evidence="9">Hemolysin III</fullName>
    </submittedName>
</protein>
<evidence type="ECO:0000256" key="3">
    <source>
        <dbReference type="ARBA" id="ARBA00022475"/>
    </source>
</evidence>
<keyword evidence="7" id="KW-0479">Metal-binding</keyword>
<proteinExistence type="inferred from homology"/>
<dbReference type="AlphaFoldDB" id="A0A2U2PNF5"/>
<keyword evidence="10" id="KW-1185">Reference proteome</keyword>
<keyword evidence="3" id="KW-1003">Cell membrane</keyword>
<evidence type="ECO:0000313" key="9">
    <source>
        <dbReference type="EMBL" id="PWG82719.1"/>
    </source>
</evidence>
<feature type="transmembrane region" description="Helical" evidence="8">
    <location>
        <begin position="185"/>
        <end position="207"/>
    </location>
</feature>
<name>A0A2U2PNF5_9SPHI</name>